<dbReference type="PANTHER" id="PTHR33307">
    <property type="entry name" value="ALPHA-RHAMNOSIDASE (EUROFUNG)"/>
    <property type="match status" value="1"/>
</dbReference>
<dbReference type="GO" id="GO:0005975">
    <property type="term" value="P:carbohydrate metabolic process"/>
    <property type="evidence" value="ECO:0007669"/>
    <property type="project" value="InterPro"/>
</dbReference>
<dbReference type="Pfam" id="PF05592">
    <property type="entry name" value="Bac_rhamnosid"/>
    <property type="match status" value="1"/>
</dbReference>
<feature type="domain" description="Alpha-L-rhamnosidase six-hairpin glycosidase" evidence="6">
    <location>
        <begin position="531"/>
        <end position="893"/>
    </location>
</feature>
<dbReference type="EC" id="3.2.1.40" evidence="2"/>
<dbReference type="PANTHER" id="PTHR33307:SF6">
    <property type="entry name" value="ALPHA-RHAMNOSIDASE (EUROFUNG)-RELATED"/>
    <property type="match status" value="1"/>
</dbReference>
<comment type="caution">
    <text evidence="7">The sequence shown here is derived from an EMBL/GenBank/DDBJ whole genome shotgun (WGS) entry which is preliminary data.</text>
</comment>
<evidence type="ECO:0000256" key="2">
    <source>
        <dbReference type="ARBA" id="ARBA00012652"/>
    </source>
</evidence>
<evidence type="ECO:0000256" key="3">
    <source>
        <dbReference type="SAM" id="SignalP"/>
    </source>
</evidence>
<protein>
    <recommendedName>
        <fullName evidence="2">alpha-L-rhamnosidase</fullName>
        <ecNumber evidence="2">3.2.1.40</ecNumber>
    </recommendedName>
</protein>
<evidence type="ECO:0000256" key="1">
    <source>
        <dbReference type="ARBA" id="ARBA00001445"/>
    </source>
</evidence>
<dbReference type="EMBL" id="VLTM01000159">
    <property type="protein sequence ID" value="KAA0147746.1"/>
    <property type="molecule type" value="Genomic_DNA"/>
</dbReference>
<feature type="domain" description="Alpha-L-rhamnosidase concanavalin-like" evidence="4">
    <location>
        <begin position="414"/>
        <end position="504"/>
    </location>
</feature>
<sequence>MRHSLLALLVPFLAARAARATMGPPTRLRVEYIDQADWALVDTPRPRFSWVPDLEAGQLQSAYSISVRTAAGTALWDSGKVESAASFNVAFGADDPVPADTAATVSVRVWDQAGQVSPWSDPFSFVVGPRASGDWRGAAWIACNQTGEFDAETPTYARNRFRTEVRLPAHKGVTSARLYVAGTGIARAFVNGQTAGSARARLQAGWTAFRQRVLYTYADVTGAVQAGGDSVALALELGNGWADVLPAAWNGSDAQVSVPWRRGGALRKAVAMLVVDTLDGPSFSVVTGAPGAPAVAFDGVATAPLPGVELARRPHNGTARQAVRLNASWSCGGGPRVNDSIYDGEAFHAGRQTPGWDMPGWSPPPSVRDTWAPALAAWPFSSAITLSAQAMPAVATQADFPGSMKEVRNSSAGPLVWVWDFGQNMAGAVRLTVPEGTPSGATFVIKHAEVLMHPPYGPVDGSVYTGNLRSALATDTYVHDGVTESHEFGEATYHGFRFAQLAVSGVPESWAGPNDKTLVAVHFRTDVAREGSFSAGDATGLLDKIHHAAAWVQAANLMSLPSDCPQRDERKGWMGDSALSTESFFYNFDMPALFGQWVQAMRDQQVNPFQPEHGASVGDTTPLTFGSAPGDPSWQTAYPTAVSQLWHYAEDRQLLGSILGPLHQYAAALSSAANATGLKKMFAHYGEWVTPPTVLPTSPNDSTQGPKPPKSLVSAFNFISDLDRMVELSAAAGDAAAARQYVAEAAARREEFDQAFWDWTINAYGAGFANRDGLQVSNILAAALGVKHAEEAFLSTVYDIEVTHAGKLAVGISGSKNLFRQLTLHGYSSLAVDLMLQREYPSFGFMIDGGTHGYEPATTLWELWTAPVSGPGMNSRAHHMFSAGPEMWFFEHVAGLGLQCGGQTGFACLRIHPRVTAQPQIPWANATVPTLRGPATVSWTNGTSVAAARLAGGEAANRASQGLRADDGQLLLSVRLPVGGASAEVVVPAGDTGPGLLITANGELAWAEGEFVSGCQGVAGASAVDGGVEFLVGPGGAFVFSATFA</sequence>
<dbReference type="Gene3D" id="2.60.40.10">
    <property type="entry name" value="Immunoglobulins"/>
    <property type="match status" value="1"/>
</dbReference>
<dbReference type="AlphaFoldDB" id="A0A5A8C3W3"/>
<organism evidence="7 8">
    <name type="scientific">Cafeteria roenbergensis</name>
    <name type="common">Marine flagellate</name>
    <dbReference type="NCBI Taxonomy" id="33653"/>
    <lineage>
        <taxon>Eukaryota</taxon>
        <taxon>Sar</taxon>
        <taxon>Stramenopiles</taxon>
        <taxon>Bigyra</taxon>
        <taxon>Opalozoa</taxon>
        <taxon>Bicosoecida</taxon>
        <taxon>Cafeteriaceae</taxon>
        <taxon>Cafeteria</taxon>
    </lineage>
</organism>
<reference evidence="7 8" key="1">
    <citation type="submission" date="2019-07" db="EMBL/GenBank/DDBJ databases">
        <title>Genomes of Cafeteria roenbergensis.</title>
        <authorList>
            <person name="Fischer M.G."/>
            <person name="Hackl T."/>
            <person name="Roman M."/>
        </authorList>
    </citation>
    <scope>NUCLEOTIDE SEQUENCE [LARGE SCALE GENOMIC DNA]</scope>
    <source>
        <strain evidence="7 8">Cflag</strain>
    </source>
</reference>
<dbReference type="InterPro" id="IPR013783">
    <property type="entry name" value="Ig-like_fold"/>
</dbReference>
<feature type="domain" description="Bacterial alpha-L-rhamnosidase N-terminal" evidence="5">
    <location>
        <begin position="172"/>
        <end position="287"/>
    </location>
</feature>
<dbReference type="InterPro" id="IPR013737">
    <property type="entry name" value="Bac_rhamnosid_N"/>
</dbReference>
<dbReference type="Pfam" id="PF17389">
    <property type="entry name" value="Bac_rhamnosid6H"/>
    <property type="match status" value="1"/>
</dbReference>
<dbReference type="InterPro" id="IPR012341">
    <property type="entry name" value="6hp_glycosidase-like_sf"/>
</dbReference>
<evidence type="ECO:0000313" key="7">
    <source>
        <dbReference type="EMBL" id="KAA0147746.1"/>
    </source>
</evidence>
<proteinExistence type="predicted"/>
<accession>A0A5A8C3W3</accession>
<dbReference type="Proteomes" id="UP000325113">
    <property type="component" value="Unassembled WGS sequence"/>
</dbReference>
<dbReference type="Gene3D" id="1.50.10.10">
    <property type="match status" value="1"/>
</dbReference>
<dbReference type="InterPro" id="IPR035396">
    <property type="entry name" value="Bac_rhamnosid6H"/>
</dbReference>
<dbReference type="Gene3D" id="2.60.120.260">
    <property type="entry name" value="Galactose-binding domain-like"/>
    <property type="match status" value="2"/>
</dbReference>
<evidence type="ECO:0000259" key="6">
    <source>
        <dbReference type="Pfam" id="PF17389"/>
    </source>
</evidence>
<keyword evidence="3" id="KW-0732">Signal</keyword>
<evidence type="ECO:0000313" key="8">
    <source>
        <dbReference type="Proteomes" id="UP000325113"/>
    </source>
</evidence>
<dbReference type="Pfam" id="PF25788">
    <property type="entry name" value="Ig_Rha78A_N"/>
    <property type="match status" value="1"/>
</dbReference>
<evidence type="ECO:0000259" key="4">
    <source>
        <dbReference type="Pfam" id="PF05592"/>
    </source>
</evidence>
<feature type="chain" id="PRO_5022846030" description="alpha-L-rhamnosidase" evidence="3">
    <location>
        <begin position="21"/>
        <end position="1045"/>
    </location>
</feature>
<dbReference type="Gene3D" id="2.60.420.10">
    <property type="entry name" value="Maltose phosphorylase, domain 3"/>
    <property type="match status" value="1"/>
</dbReference>
<dbReference type="SUPFAM" id="SSF48208">
    <property type="entry name" value="Six-hairpin glycosidases"/>
    <property type="match status" value="1"/>
</dbReference>
<dbReference type="GO" id="GO:0030596">
    <property type="term" value="F:alpha-L-rhamnosidase activity"/>
    <property type="evidence" value="ECO:0007669"/>
    <property type="project" value="UniProtKB-EC"/>
</dbReference>
<dbReference type="InterPro" id="IPR008902">
    <property type="entry name" value="Rhamnosid_concanavalin"/>
</dbReference>
<comment type="catalytic activity">
    <reaction evidence="1">
        <text>Hydrolysis of terminal non-reducing alpha-L-rhamnose residues in alpha-L-rhamnosides.</text>
        <dbReference type="EC" id="3.2.1.40"/>
    </reaction>
</comment>
<evidence type="ECO:0000259" key="5">
    <source>
        <dbReference type="Pfam" id="PF08531"/>
    </source>
</evidence>
<name>A0A5A8C3W3_CAFRO</name>
<gene>
    <name evidence="7" type="ORF">FNF31_07545</name>
</gene>
<dbReference type="InterPro" id="IPR008928">
    <property type="entry name" value="6-hairpin_glycosidase_sf"/>
</dbReference>
<feature type="signal peptide" evidence="3">
    <location>
        <begin position="1"/>
        <end position="20"/>
    </location>
</feature>
<dbReference type="Pfam" id="PF08531">
    <property type="entry name" value="Bac_rhamnosid_N"/>
    <property type="match status" value="1"/>
</dbReference>
<dbReference type="InterPro" id="IPR016007">
    <property type="entry name" value="Alpha_rhamnosid"/>
</dbReference>